<feature type="compositionally biased region" description="Low complexity" evidence="1">
    <location>
        <begin position="53"/>
        <end position="78"/>
    </location>
</feature>
<feature type="compositionally biased region" description="Low complexity" evidence="1">
    <location>
        <begin position="85"/>
        <end position="96"/>
    </location>
</feature>
<accession>A0A1R1SG05</accession>
<dbReference type="Proteomes" id="UP000186168">
    <property type="component" value="Unassembled WGS sequence"/>
</dbReference>
<organism evidence="2 3">
    <name type="scientific">Streptomyces sparsogenes DSM 40356</name>
    <dbReference type="NCBI Taxonomy" id="1331668"/>
    <lineage>
        <taxon>Bacteria</taxon>
        <taxon>Bacillati</taxon>
        <taxon>Actinomycetota</taxon>
        <taxon>Actinomycetes</taxon>
        <taxon>Kitasatosporales</taxon>
        <taxon>Streptomycetaceae</taxon>
        <taxon>Streptomyces</taxon>
    </lineage>
</organism>
<evidence type="ECO:0000313" key="2">
    <source>
        <dbReference type="EMBL" id="OMI37314.1"/>
    </source>
</evidence>
<dbReference type="EMBL" id="ASQP01000302">
    <property type="protein sequence ID" value="OMI37314.1"/>
    <property type="molecule type" value="Genomic_DNA"/>
</dbReference>
<evidence type="ECO:0000313" key="3">
    <source>
        <dbReference type="Proteomes" id="UP000186168"/>
    </source>
</evidence>
<feature type="compositionally biased region" description="Polar residues" evidence="1">
    <location>
        <begin position="97"/>
        <end position="112"/>
    </location>
</feature>
<keyword evidence="3" id="KW-1185">Reference proteome</keyword>
<feature type="compositionally biased region" description="Polar residues" evidence="1">
    <location>
        <begin position="43"/>
        <end position="52"/>
    </location>
</feature>
<feature type="region of interest" description="Disordered" evidence="1">
    <location>
        <begin position="36"/>
        <end position="112"/>
    </location>
</feature>
<name>A0A1R1SG05_9ACTN</name>
<sequence>MDSRFTGTRDRFTRRNANAEISSSRSIARTIAVPVDFTGGVRSRSSSETRLPSGTTSSPASAGASAGSARSVARATASYRRRSAAVRASATCRASTETPGSSTRFFRSHVTA</sequence>
<dbReference type="AlphaFoldDB" id="A0A1R1SG05"/>
<evidence type="ECO:0000256" key="1">
    <source>
        <dbReference type="SAM" id="MobiDB-lite"/>
    </source>
</evidence>
<gene>
    <name evidence="2" type="ORF">SPAR_21822</name>
</gene>
<protein>
    <submittedName>
        <fullName evidence="2">Uncharacterized protein</fullName>
    </submittedName>
</protein>
<comment type="caution">
    <text evidence="2">The sequence shown here is derived from an EMBL/GenBank/DDBJ whole genome shotgun (WGS) entry which is preliminary data.</text>
</comment>
<proteinExistence type="predicted"/>
<reference evidence="2 3" key="1">
    <citation type="submission" date="2013-05" db="EMBL/GenBank/DDBJ databases">
        <title>Genome sequence of Streptomyces sparsogenes DSM 40356.</title>
        <authorList>
            <person name="Coyne S."/>
            <person name="Seebeck F.P."/>
        </authorList>
    </citation>
    <scope>NUCLEOTIDE SEQUENCE [LARGE SCALE GENOMIC DNA]</scope>
    <source>
        <strain evidence="2 3">DSM 40356</strain>
    </source>
</reference>